<dbReference type="KEGG" id="rir:BN877_II1688"/>
<dbReference type="RefSeq" id="WP_022563777.1">
    <property type="nucleotide sequence ID" value="NC_022545.1"/>
</dbReference>
<dbReference type="PATRIC" id="fig|424182.3.peg.4530"/>
<name>U4Q2J3_9HYPH</name>
<dbReference type="EMBL" id="HG518323">
    <property type="protein sequence ID" value="CDI11474.1"/>
    <property type="molecule type" value="Genomic_DNA"/>
</dbReference>
<sequence length="379" mass="43671">MKKYHWWKIRRELARIGLQLLRLPIEVFNLVVVRRWYDLVTARNIKRTPGTGSIGTEAGIYLIFPSDGVQRSHLTMLKEMLREGISPIVVCNLPLSDGDRETLKRYASCIIERPNVGYDFGGYRDGIIDLRNHLRSLQRLWLLNDSVWLVPQPKSWFEEARSLDKDFVAATSNYAMPRVDPQDYRKIKWTYNSEHRNFHYASYALGFSNAILRDAAFARFWKRLNISNDKTRTVRRGEIGLSQWVIKHGFSHGATYPANDLDKELQECNDAEIDRIAREIVIPDDPSLEAIQSLILREDLTTATGRSDRISLILTAVSRRASAYVLPAYSIARGFHFLKKSPLWLSVGGARVTLKVIERIDGPIGKEMRMEAELLKQRK</sequence>
<dbReference type="HOGENOM" id="CLU_699481_0_0_5"/>
<proteinExistence type="predicted"/>
<reference evidence="1 2" key="1">
    <citation type="journal article" date="2013" name="Genome Announc.">
        <title>Complete Genome Sequence of the Sesbania Symbiont and Rice Growth-Promoting Endophyte Rhizobium sp. Strain IRBG74.</title>
        <authorList>
            <person name="Crook M.B."/>
            <person name="Mitra S."/>
            <person name="Ane J.M."/>
            <person name="Sadowsky M.J."/>
            <person name="Gyaneshwar P."/>
        </authorList>
    </citation>
    <scope>NUCLEOTIDE SEQUENCE [LARGE SCALE GENOMIC DNA]</scope>
    <source>
        <strain evidence="1 2">IRBG74</strain>
    </source>
</reference>
<evidence type="ECO:0000313" key="2">
    <source>
        <dbReference type="Proteomes" id="UP000016944"/>
    </source>
</evidence>
<organism evidence="1 2">
    <name type="scientific">Agrobacterium pusense</name>
    <dbReference type="NCBI Taxonomy" id="648995"/>
    <lineage>
        <taxon>Bacteria</taxon>
        <taxon>Pseudomonadati</taxon>
        <taxon>Pseudomonadota</taxon>
        <taxon>Alphaproteobacteria</taxon>
        <taxon>Hyphomicrobiales</taxon>
        <taxon>Rhizobiaceae</taxon>
        <taxon>Rhizobium/Agrobacterium group</taxon>
        <taxon>Agrobacterium</taxon>
    </lineage>
</organism>
<accession>U4Q2J3</accession>
<dbReference type="InterPro" id="IPR007739">
    <property type="entry name" value="RgpF"/>
</dbReference>
<protein>
    <submittedName>
        <fullName evidence="1">Lipopolysaccharide biosynthesis protein-like protein</fullName>
    </submittedName>
</protein>
<dbReference type="Pfam" id="PF05045">
    <property type="entry name" value="RgpF"/>
    <property type="match status" value="1"/>
</dbReference>
<gene>
    <name evidence="1" type="ORF">BN877_II1688</name>
</gene>
<dbReference type="AlphaFoldDB" id="U4Q2J3"/>
<evidence type="ECO:0000313" key="1">
    <source>
        <dbReference type="EMBL" id="CDI11474.1"/>
    </source>
</evidence>
<dbReference type="Proteomes" id="UP000016944">
    <property type="component" value="Chromosome II"/>
</dbReference>